<evidence type="ECO:0000313" key="1">
    <source>
        <dbReference type="EMBL" id="OAK62699.1"/>
    </source>
</evidence>
<evidence type="ECO:0000313" key="2">
    <source>
        <dbReference type="Proteomes" id="UP000077852"/>
    </source>
</evidence>
<organism evidence="1 2">
    <name type="scientific">Variovorax paradoxus</name>
    <dbReference type="NCBI Taxonomy" id="34073"/>
    <lineage>
        <taxon>Bacteria</taxon>
        <taxon>Pseudomonadati</taxon>
        <taxon>Pseudomonadota</taxon>
        <taxon>Betaproteobacteria</taxon>
        <taxon>Burkholderiales</taxon>
        <taxon>Comamonadaceae</taxon>
        <taxon>Variovorax</taxon>
    </lineage>
</organism>
<gene>
    <name evidence="1" type="ORF">A3K87_17775</name>
</gene>
<proteinExistence type="predicted"/>
<accession>A0AA91DML5</accession>
<name>A0AA91DML5_VARPD</name>
<dbReference type="RefSeq" id="WP_081268471.1">
    <property type="nucleotide sequence ID" value="NZ_LVHG01000049.1"/>
</dbReference>
<protein>
    <recommendedName>
        <fullName evidence="3">Peptidoglycan-binding protein</fullName>
    </recommendedName>
</protein>
<sequence length="179" mass="19488">MAFSTPFIGSSGNPRTAYNIDWSVGLIGSNTREDVMLVQALFRIFYYELLGFNGGFDPPPGENAVIVVDGQKGPITQRHIVHFQEQAIARGQNLKADGIFDPYRAVGASSTISKTRYALDLLNNGCANLCDAQGIDNYSNLPNRQDMPLLLRSALKRVKKTASKYTYVAPQTVPTTGGA</sequence>
<dbReference type="AlphaFoldDB" id="A0AA91DML5"/>
<dbReference type="Proteomes" id="UP000077852">
    <property type="component" value="Unassembled WGS sequence"/>
</dbReference>
<evidence type="ECO:0008006" key="3">
    <source>
        <dbReference type="Google" id="ProtNLM"/>
    </source>
</evidence>
<reference evidence="1 2" key="1">
    <citation type="submission" date="2016-03" db="EMBL/GenBank/DDBJ databases">
        <title>Genome sequence of Variovorax paradoxus KB5.</title>
        <authorList>
            <person name="Jeong H."/>
            <person name="Hong C.E."/>
            <person name="Jo S.H."/>
            <person name="Park J.M."/>
        </authorList>
    </citation>
    <scope>NUCLEOTIDE SEQUENCE [LARGE SCALE GENOMIC DNA]</scope>
    <source>
        <strain evidence="1 2">KB5</strain>
    </source>
</reference>
<dbReference type="EMBL" id="LVHG01000049">
    <property type="protein sequence ID" value="OAK62699.1"/>
    <property type="molecule type" value="Genomic_DNA"/>
</dbReference>
<comment type="caution">
    <text evidence="1">The sequence shown here is derived from an EMBL/GenBank/DDBJ whole genome shotgun (WGS) entry which is preliminary data.</text>
</comment>